<reference evidence="1" key="1">
    <citation type="submission" date="2023-10" db="EMBL/GenBank/DDBJ databases">
        <authorList>
            <person name="Noh H."/>
        </authorList>
    </citation>
    <scope>NUCLEOTIDE SEQUENCE</scope>
    <source>
        <strain evidence="1">DUCC4014</strain>
    </source>
</reference>
<dbReference type="EMBL" id="CP086719">
    <property type="protein sequence ID" value="WOO84400.1"/>
    <property type="molecule type" value="Genomic_DNA"/>
</dbReference>
<evidence type="ECO:0000313" key="2">
    <source>
        <dbReference type="Proteomes" id="UP000827549"/>
    </source>
</evidence>
<dbReference type="Proteomes" id="UP000827549">
    <property type="component" value="Chromosome 6"/>
</dbReference>
<dbReference type="GeneID" id="87811091"/>
<sequence length="203" mass="22434">MGHEHHRGAYEEYQGYGQQIQPEHQAKLSHELISGAAAYEAAKAYEEHRARNGEPESHAKAKEILAGIAGAIVDREFETKGLDWLDREKAKRGAYENAATNPPHNFQASHDEYSKLGADTDKHKAKLSHELVAGAVAYEVAHKYEQHIAKNGQPDSNVKAKEVIAGLVGAVVDREFETKGLDWLEKKKIKAQAEKEAAAAYKV</sequence>
<protein>
    <submittedName>
        <fullName evidence="1">Uncharacterized protein</fullName>
    </submittedName>
</protein>
<dbReference type="InterPro" id="IPR022234">
    <property type="entry name" value="DUF3759"/>
</dbReference>
<gene>
    <name evidence="1" type="ORF">LOC62_06G007921</name>
</gene>
<organism evidence="1 2">
    <name type="scientific">Vanrija pseudolonga</name>
    <dbReference type="NCBI Taxonomy" id="143232"/>
    <lineage>
        <taxon>Eukaryota</taxon>
        <taxon>Fungi</taxon>
        <taxon>Dikarya</taxon>
        <taxon>Basidiomycota</taxon>
        <taxon>Agaricomycotina</taxon>
        <taxon>Tremellomycetes</taxon>
        <taxon>Trichosporonales</taxon>
        <taxon>Trichosporonaceae</taxon>
        <taxon>Vanrija</taxon>
    </lineage>
</organism>
<name>A0AAF0YCW4_9TREE</name>
<proteinExistence type="predicted"/>
<dbReference type="PANTHER" id="PTHR37450">
    <property type="entry name" value="CIPC PROTEIN"/>
    <property type="match status" value="1"/>
</dbReference>
<accession>A0AAF0YCW4</accession>
<dbReference type="RefSeq" id="XP_062630426.1">
    <property type="nucleotide sequence ID" value="XM_062774442.1"/>
</dbReference>
<dbReference type="Pfam" id="PF12585">
    <property type="entry name" value="DUF3759"/>
    <property type="match status" value="2"/>
</dbReference>
<evidence type="ECO:0000313" key="1">
    <source>
        <dbReference type="EMBL" id="WOO84400.1"/>
    </source>
</evidence>
<dbReference type="AlphaFoldDB" id="A0AAF0YCW4"/>
<keyword evidence="2" id="KW-1185">Reference proteome</keyword>
<dbReference type="PANTHER" id="PTHR37450:SF1">
    <property type="entry name" value="CIPC PROTEIN"/>
    <property type="match status" value="1"/>
</dbReference>